<dbReference type="PANTHER" id="PTHR37038">
    <property type="entry name" value="TRANSCRIPTIONAL REGULATOR-RELATED"/>
    <property type="match status" value="1"/>
</dbReference>
<dbReference type="PROSITE" id="PS50943">
    <property type="entry name" value="HTH_CROC1"/>
    <property type="match status" value="1"/>
</dbReference>
<evidence type="ECO:0000313" key="2">
    <source>
        <dbReference type="EMBL" id="MDT2964948.1"/>
    </source>
</evidence>
<reference evidence="2" key="1">
    <citation type="submission" date="2023-03" db="EMBL/GenBank/DDBJ databases">
        <authorList>
            <person name="Shen W."/>
            <person name="Cai J."/>
        </authorList>
    </citation>
    <scope>NUCLEOTIDE SEQUENCE</scope>
    <source>
        <strain evidence="2">K72-2</strain>
    </source>
</reference>
<dbReference type="InterPro" id="IPR053163">
    <property type="entry name" value="HTH-type_regulator_Rgg"/>
</dbReference>
<protein>
    <submittedName>
        <fullName evidence="2">Rgg/GadR/MutR family transcriptional regulator</fullName>
    </submittedName>
</protein>
<dbReference type="SMART" id="SM00530">
    <property type="entry name" value="HTH_XRE"/>
    <property type="match status" value="1"/>
</dbReference>
<dbReference type="InterPro" id="IPR010057">
    <property type="entry name" value="Transcription_activator_Rgg_C"/>
</dbReference>
<dbReference type="Pfam" id="PF21259">
    <property type="entry name" value="Rgg_C"/>
    <property type="match status" value="1"/>
</dbReference>
<gene>
    <name evidence="2" type="ORF">P7I32_09995</name>
</gene>
<dbReference type="AlphaFoldDB" id="A0AAW8UNH6"/>
<dbReference type="RefSeq" id="WP_060791844.1">
    <property type="nucleotide sequence ID" value="NZ_BAAAXK010000016.1"/>
</dbReference>
<dbReference type="InterPro" id="IPR011990">
    <property type="entry name" value="TPR-like_helical_dom_sf"/>
</dbReference>
<proteinExistence type="predicted"/>
<dbReference type="EMBL" id="JARQDV010000005">
    <property type="protein sequence ID" value="MDT2964948.1"/>
    <property type="molecule type" value="Genomic_DNA"/>
</dbReference>
<comment type="caution">
    <text evidence="2">The sequence shown here is derived from an EMBL/GenBank/DDBJ whole genome shotgun (WGS) entry which is preliminary data.</text>
</comment>
<dbReference type="CDD" id="cd00093">
    <property type="entry name" value="HTH_XRE"/>
    <property type="match status" value="1"/>
</dbReference>
<dbReference type="InterPro" id="IPR010982">
    <property type="entry name" value="Lambda_DNA-bd_dom_sf"/>
</dbReference>
<dbReference type="SUPFAM" id="SSF47413">
    <property type="entry name" value="lambda repressor-like DNA-binding domains"/>
    <property type="match status" value="1"/>
</dbReference>
<dbReference type="Gene3D" id="1.25.40.10">
    <property type="entry name" value="Tetratricopeptide repeat domain"/>
    <property type="match status" value="1"/>
</dbReference>
<organism evidence="2 3">
    <name type="scientific">Enterococcus casseliflavus</name>
    <name type="common">Enterococcus flavescens</name>
    <dbReference type="NCBI Taxonomy" id="37734"/>
    <lineage>
        <taxon>Bacteria</taxon>
        <taxon>Bacillati</taxon>
        <taxon>Bacillota</taxon>
        <taxon>Bacilli</taxon>
        <taxon>Lactobacillales</taxon>
        <taxon>Enterococcaceae</taxon>
        <taxon>Enterococcus</taxon>
    </lineage>
</organism>
<evidence type="ECO:0000313" key="3">
    <source>
        <dbReference type="Proteomes" id="UP001268896"/>
    </source>
</evidence>
<accession>A0AAW8UNH6</accession>
<dbReference type="NCBIfam" id="TIGR01716">
    <property type="entry name" value="RGG_Cterm"/>
    <property type="match status" value="1"/>
</dbReference>
<sequence length="283" mass="33581">MKANDLLKELRTERNISQRKLVENISERSTLATFEQKGHRIAFDILHQYLDRLNVTLEEFEYRLDDNQVSEKKQLSKQLTTAYYESKYSEVLSLINKAQALYKTTKDFFYYVLYSQFFLILEKKGVVTDEEERCIIEATIKKYLERIDTWGKFEISLFTNLLFLFSDEYILYQMKHLNKKIFYSNTLSINYQIYTKLLTNAAFLFIDRKKPAELAHVLTYLADHLPPDNDRIRLMIRYFEGIYALFQGDRTLGMSTIEKALDYLRFIGQEAFAKELEALAQSI</sequence>
<name>A0AAW8UNH6_ENTCA</name>
<evidence type="ECO:0000259" key="1">
    <source>
        <dbReference type="PROSITE" id="PS50943"/>
    </source>
</evidence>
<dbReference type="GO" id="GO:0003677">
    <property type="term" value="F:DNA binding"/>
    <property type="evidence" value="ECO:0007669"/>
    <property type="project" value="InterPro"/>
</dbReference>
<feature type="domain" description="HTH cro/C1-type" evidence="1">
    <location>
        <begin position="7"/>
        <end position="60"/>
    </location>
</feature>
<dbReference type="InterPro" id="IPR001387">
    <property type="entry name" value="Cro/C1-type_HTH"/>
</dbReference>
<dbReference type="Proteomes" id="UP001268896">
    <property type="component" value="Unassembled WGS sequence"/>
</dbReference>